<dbReference type="PANTHER" id="PTHR32243">
    <property type="entry name" value="MALTOSE TRANSPORT SYSTEM PERMEASE-RELATED"/>
    <property type="match status" value="1"/>
</dbReference>
<feature type="transmembrane region" description="Helical" evidence="9">
    <location>
        <begin position="102"/>
        <end position="124"/>
    </location>
</feature>
<keyword evidence="12" id="KW-1185">Reference proteome</keyword>
<dbReference type="InterPro" id="IPR035906">
    <property type="entry name" value="MetI-like_sf"/>
</dbReference>
<feature type="transmembrane region" description="Helical" evidence="9">
    <location>
        <begin position="136"/>
        <end position="161"/>
    </location>
</feature>
<evidence type="ECO:0000256" key="7">
    <source>
        <dbReference type="ARBA" id="ARBA00022989"/>
    </source>
</evidence>
<dbReference type="Proteomes" id="UP000287352">
    <property type="component" value="Unassembled WGS sequence"/>
</dbReference>
<evidence type="ECO:0000256" key="4">
    <source>
        <dbReference type="ARBA" id="ARBA00022475"/>
    </source>
</evidence>
<comment type="subcellular location">
    <subcellularLocation>
        <location evidence="1 9">Cell membrane</location>
        <topology evidence="1 9">Multi-pass membrane protein</topology>
    </subcellularLocation>
</comment>
<evidence type="ECO:0000256" key="3">
    <source>
        <dbReference type="ARBA" id="ARBA00022448"/>
    </source>
</evidence>
<sequence>MKMSVASRSVGGYERYSDQQRQVKRQYRSRAVKTRLQALGIHGLLIFASLIALFPLFIIIMTSFKPAEEIFTTKIQVFPIHWTIDNYTYVLNDGFFSYMKNSVIVCLGTTCISLLAALPAAFALSRYEFRGKLGLLMSFLVTQMFPAPLLIVPLYALFIQIHLLNNLFGLIIAGATGALPFSVWMLKAFFDAVPQELDQAGLLDGLGPFGVFYYIALPLTLPGIAVVWFLNFISSWNEFFFANLFISDKDIETLPLGLTHYVFQTGQHWQWLCAYAVLVTIPVVVVFYWAQRYLVAGLTSGSMKG</sequence>
<keyword evidence="7 9" id="KW-1133">Transmembrane helix</keyword>
<evidence type="ECO:0000313" key="12">
    <source>
        <dbReference type="Proteomes" id="UP000287352"/>
    </source>
</evidence>
<dbReference type="InterPro" id="IPR000515">
    <property type="entry name" value="MetI-like"/>
</dbReference>
<dbReference type="GO" id="GO:0042956">
    <property type="term" value="P:maltodextrin transmembrane transport"/>
    <property type="evidence" value="ECO:0007669"/>
    <property type="project" value="TreeGrafter"/>
</dbReference>
<keyword evidence="4" id="KW-1003">Cell membrane</keyword>
<dbReference type="GO" id="GO:0015423">
    <property type="term" value="F:ABC-type maltose transporter activity"/>
    <property type="evidence" value="ECO:0007669"/>
    <property type="project" value="TreeGrafter"/>
</dbReference>
<dbReference type="EMBL" id="BIFR01000002">
    <property type="protein sequence ID" value="GCE14608.1"/>
    <property type="molecule type" value="Genomic_DNA"/>
</dbReference>
<dbReference type="RefSeq" id="WP_245994366.1">
    <property type="nucleotide sequence ID" value="NZ_BIFR01000002.1"/>
</dbReference>
<gene>
    <name evidence="11" type="ORF">KTT_44670</name>
</gene>
<feature type="transmembrane region" description="Helical" evidence="9">
    <location>
        <begin position="38"/>
        <end position="61"/>
    </location>
</feature>
<evidence type="ECO:0000256" key="8">
    <source>
        <dbReference type="ARBA" id="ARBA00023136"/>
    </source>
</evidence>
<evidence type="ECO:0000256" key="9">
    <source>
        <dbReference type="RuleBase" id="RU363032"/>
    </source>
</evidence>
<evidence type="ECO:0000256" key="6">
    <source>
        <dbReference type="ARBA" id="ARBA00022692"/>
    </source>
</evidence>
<keyword evidence="6 9" id="KW-0812">Transmembrane</keyword>
<dbReference type="Pfam" id="PF00528">
    <property type="entry name" value="BPD_transp_1"/>
    <property type="match status" value="1"/>
</dbReference>
<comment type="caution">
    <text evidence="11">The sequence shown here is derived from an EMBL/GenBank/DDBJ whole genome shotgun (WGS) entry which is preliminary data.</text>
</comment>
<dbReference type="Gene3D" id="1.10.3720.10">
    <property type="entry name" value="MetI-like"/>
    <property type="match status" value="1"/>
</dbReference>
<feature type="transmembrane region" description="Helical" evidence="9">
    <location>
        <begin position="167"/>
        <end position="190"/>
    </location>
</feature>
<protein>
    <submittedName>
        <fullName evidence="11">ABC transporter permease</fullName>
    </submittedName>
</protein>
<evidence type="ECO:0000259" key="10">
    <source>
        <dbReference type="PROSITE" id="PS50928"/>
    </source>
</evidence>
<dbReference type="CDD" id="cd06261">
    <property type="entry name" value="TM_PBP2"/>
    <property type="match status" value="1"/>
</dbReference>
<proteinExistence type="inferred from homology"/>
<reference evidence="12" key="1">
    <citation type="submission" date="2018-12" db="EMBL/GenBank/DDBJ databases">
        <title>Tengunoibacter tsumagoiensis gen. nov., sp. nov., Dictyobacter kobayashii sp. nov., D. alpinus sp. nov., and D. joshuensis sp. nov. and description of Dictyobacteraceae fam. nov. within the order Ktedonobacterales isolated from Tengu-no-mugimeshi.</title>
        <authorList>
            <person name="Wang C.M."/>
            <person name="Zheng Y."/>
            <person name="Sakai Y."/>
            <person name="Toyoda A."/>
            <person name="Minakuchi Y."/>
            <person name="Abe K."/>
            <person name="Yokota A."/>
            <person name="Yabe S."/>
        </authorList>
    </citation>
    <scope>NUCLEOTIDE SEQUENCE [LARGE SCALE GENOMIC DNA]</scope>
    <source>
        <strain evidence="12">Uno3</strain>
    </source>
</reference>
<evidence type="ECO:0000256" key="5">
    <source>
        <dbReference type="ARBA" id="ARBA00022597"/>
    </source>
</evidence>
<keyword evidence="8 9" id="KW-0472">Membrane</keyword>
<accession>A0A402A650</accession>
<evidence type="ECO:0000313" key="11">
    <source>
        <dbReference type="EMBL" id="GCE14608.1"/>
    </source>
</evidence>
<feature type="transmembrane region" description="Helical" evidence="9">
    <location>
        <begin position="211"/>
        <end position="230"/>
    </location>
</feature>
<name>A0A402A650_9CHLR</name>
<dbReference type="PANTHER" id="PTHR32243:SF50">
    <property type="entry name" value="MALTOSE_MALTODEXTRIN TRANSPORT SYSTEM PERMEASE PROTEIN MALG"/>
    <property type="match status" value="1"/>
</dbReference>
<dbReference type="GO" id="GO:0005886">
    <property type="term" value="C:plasma membrane"/>
    <property type="evidence" value="ECO:0007669"/>
    <property type="project" value="UniProtKB-SubCell"/>
</dbReference>
<comment type="similarity">
    <text evidence="2">Belongs to the binding-protein-dependent transport system permease family. MalFG subfamily.</text>
</comment>
<dbReference type="PROSITE" id="PS50928">
    <property type="entry name" value="ABC_TM1"/>
    <property type="match status" value="1"/>
</dbReference>
<dbReference type="SUPFAM" id="SSF161098">
    <property type="entry name" value="MetI-like"/>
    <property type="match status" value="1"/>
</dbReference>
<keyword evidence="3 9" id="KW-0813">Transport</keyword>
<dbReference type="AlphaFoldDB" id="A0A402A650"/>
<evidence type="ECO:0000256" key="1">
    <source>
        <dbReference type="ARBA" id="ARBA00004651"/>
    </source>
</evidence>
<dbReference type="InterPro" id="IPR050901">
    <property type="entry name" value="BP-dep_ABC_trans_perm"/>
</dbReference>
<feature type="transmembrane region" description="Helical" evidence="9">
    <location>
        <begin position="269"/>
        <end position="290"/>
    </location>
</feature>
<organism evidence="11 12">
    <name type="scientific">Tengunoibacter tsumagoiensis</name>
    <dbReference type="NCBI Taxonomy" id="2014871"/>
    <lineage>
        <taxon>Bacteria</taxon>
        <taxon>Bacillati</taxon>
        <taxon>Chloroflexota</taxon>
        <taxon>Ktedonobacteria</taxon>
        <taxon>Ktedonobacterales</taxon>
        <taxon>Dictyobacteraceae</taxon>
        <taxon>Tengunoibacter</taxon>
    </lineage>
</organism>
<evidence type="ECO:0000256" key="2">
    <source>
        <dbReference type="ARBA" id="ARBA00009047"/>
    </source>
</evidence>
<feature type="domain" description="ABC transmembrane type-1" evidence="10">
    <location>
        <begin position="99"/>
        <end position="290"/>
    </location>
</feature>
<keyword evidence="5" id="KW-0762">Sugar transport</keyword>